<dbReference type="PANTHER" id="PTHR12970:SF1">
    <property type="entry name" value="PROTEASOME ASSEMBLY CHAPERONE 2"/>
    <property type="match status" value="1"/>
</dbReference>
<evidence type="ECO:0000256" key="1">
    <source>
        <dbReference type="ARBA" id="ARBA00019186"/>
    </source>
</evidence>
<comment type="similarity">
    <text evidence="3">Belongs to the PSMG2 family.</text>
</comment>
<dbReference type="InterPro" id="IPR016562">
    <property type="entry name" value="Proteasome_assmbl_chp_2_euk"/>
</dbReference>
<dbReference type="InterPro" id="IPR038389">
    <property type="entry name" value="PSMG2_sf"/>
</dbReference>
<protein>
    <recommendedName>
        <fullName evidence="1">Proteasome assembly chaperone 2</fullName>
    </recommendedName>
</protein>
<dbReference type="Pfam" id="PF09754">
    <property type="entry name" value="PAC2"/>
    <property type="match status" value="1"/>
</dbReference>
<evidence type="ECO:0000313" key="5">
    <source>
        <dbReference type="Proteomes" id="UP000818624"/>
    </source>
</evidence>
<dbReference type="Gene3D" id="3.40.50.10900">
    <property type="entry name" value="PAC-like subunit"/>
    <property type="match status" value="1"/>
</dbReference>
<keyword evidence="2" id="KW-0143">Chaperone</keyword>
<dbReference type="InterPro" id="IPR019151">
    <property type="entry name" value="Proteasome_assmbl_chaperone_2"/>
</dbReference>
<name>A0ABY8EL42_MALFU</name>
<evidence type="ECO:0000256" key="3">
    <source>
        <dbReference type="ARBA" id="ARBA00025745"/>
    </source>
</evidence>
<gene>
    <name evidence="4" type="ORF">GLX27_000231</name>
</gene>
<keyword evidence="5" id="KW-1185">Reference proteome</keyword>
<organism evidence="4 5">
    <name type="scientific">Malassezia furfur</name>
    <name type="common">Pityriasis versicolor infection agent</name>
    <name type="synonym">Pityrosporum furfur</name>
    <dbReference type="NCBI Taxonomy" id="55194"/>
    <lineage>
        <taxon>Eukaryota</taxon>
        <taxon>Fungi</taxon>
        <taxon>Dikarya</taxon>
        <taxon>Basidiomycota</taxon>
        <taxon>Ustilaginomycotina</taxon>
        <taxon>Malasseziomycetes</taxon>
        <taxon>Malasseziales</taxon>
        <taxon>Malasseziaceae</taxon>
        <taxon>Malassezia</taxon>
    </lineage>
</organism>
<dbReference type="Proteomes" id="UP000818624">
    <property type="component" value="Chromosome 1"/>
</dbReference>
<evidence type="ECO:0000313" key="4">
    <source>
        <dbReference type="EMBL" id="WFD45609.1"/>
    </source>
</evidence>
<sequence length="213" mass="22602">MSRPFCRPVFQTPPDFHGRTLVLPVISVGSVPQLAVDLLIHAPELQCARVATLDGAECVPFVAPSEDGSATAAVYTALDVYQAPGSGLVIVQQRSPVLKSHKTHFAQRLKAWIEEAGFAEVLIIASMDAAFRTDAEMHTAQWKLCPPKATDTPLAAAAAHLPTFGDTPLPPIPGGGMTRTYLEHAPPTTLALLQFSAEGDNRGDAPRACAAFP</sequence>
<dbReference type="PANTHER" id="PTHR12970">
    <property type="entry name" value="PROTEASOME ASSEMBLY CHAPERONE 2"/>
    <property type="match status" value="1"/>
</dbReference>
<accession>A0ABY8EL42</accession>
<dbReference type="EMBL" id="CP046234">
    <property type="protein sequence ID" value="WFD45609.1"/>
    <property type="molecule type" value="Genomic_DNA"/>
</dbReference>
<proteinExistence type="inferred from homology"/>
<evidence type="ECO:0000256" key="2">
    <source>
        <dbReference type="ARBA" id="ARBA00023186"/>
    </source>
</evidence>
<reference evidence="4 5" key="1">
    <citation type="journal article" date="2020" name="Elife">
        <title>Loss of centromere function drives karyotype evolution in closely related Malassezia species.</title>
        <authorList>
            <person name="Sankaranarayanan S.R."/>
            <person name="Ianiri G."/>
            <person name="Coelho M.A."/>
            <person name="Reza M.H."/>
            <person name="Thimmappa B.C."/>
            <person name="Ganguly P."/>
            <person name="Vadnala R.N."/>
            <person name="Sun S."/>
            <person name="Siddharthan R."/>
            <person name="Tellgren-Roth C."/>
            <person name="Dawson T.L."/>
            <person name="Heitman J."/>
            <person name="Sanyal K."/>
        </authorList>
    </citation>
    <scope>NUCLEOTIDE SEQUENCE [LARGE SCALE GENOMIC DNA]</scope>
    <source>
        <strain evidence="4">CBS14141</strain>
    </source>
</reference>